<dbReference type="Proteomes" id="UP001049518">
    <property type="component" value="Chromosome"/>
</dbReference>
<evidence type="ECO:0000313" key="3">
    <source>
        <dbReference type="EMBL" id="QXJ24777.1"/>
    </source>
</evidence>
<evidence type="ECO:0000313" key="4">
    <source>
        <dbReference type="Proteomes" id="UP001049518"/>
    </source>
</evidence>
<feature type="transmembrane region" description="Helical" evidence="1">
    <location>
        <begin position="122"/>
        <end position="143"/>
    </location>
</feature>
<keyword evidence="2" id="KW-0732">Signal</keyword>
<sequence>MRRPVHATRRRRRAAVVAGLAAVAMPWAACVVSWNHAPGDTATYATIALLCLSAVVAVPVIGVLGAATRGTTSLSERGLDERQVAERLRAHTVAHRIMLAVLVVVAAVVLGTGDGREAHIPMAAIADGVVALFLTHLLLPVLVAGWRQPDPPPDDEEDGL</sequence>
<feature type="chain" id="PRO_5046563295" evidence="2">
    <location>
        <begin position="30"/>
        <end position="160"/>
    </location>
</feature>
<keyword evidence="4" id="KW-1185">Reference proteome</keyword>
<feature type="transmembrane region" description="Helical" evidence="1">
    <location>
        <begin position="88"/>
        <end position="110"/>
    </location>
</feature>
<keyword evidence="1" id="KW-0812">Transmembrane</keyword>
<name>A0ABX8R4Y3_9ACTN</name>
<protein>
    <submittedName>
        <fullName evidence="3">Uncharacterized protein</fullName>
    </submittedName>
</protein>
<reference evidence="3" key="1">
    <citation type="submission" date="2020-07" db="EMBL/GenBank/DDBJ databases">
        <authorList>
            <person name="Tarantini F.S."/>
            <person name="Hong K.W."/>
            <person name="Chan K.G."/>
        </authorList>
    </citation>
    <scope>NUCLEOTIDE SEQUENCE</scope>
    <source>
        <strain evidence="3">32-07</strain>
    </source>
</reference>
<proteinExistence type="predicted"/>
<accession>A0ABX8R4Y3</accession>
<evidence type="ECO:0000256" key="1">
    <source>
        <dbReference type="SAM" id="Phobius"/>
    </source>
</evidence>
<keyword evidence="1" id="KW-0472">Membrane</keyword>
<feature type="signal peptide" evidence="2">
    <location>
        <begin position="1"/>
        <end position="29"/>
    </location>
</feature>
<keyword evidence="1" id="KW-1133">Transmembrane helix</keyword>
<dbReference type="EMBL" id="CP059572">
    <property type="protein sequence ID" value="QXJ24777.1"/>
    <property type="molecule type" value="Genomic_DNA"/>
</dbReference>
<organism evidence="3 4">
    <name type="scientific">Actinomadura graeca</name>
    <dbReference type="NCBI Taxonomy" id="2750812"/>
    <lineage>
        <taxon>Bacteria</taxon>
        <taxon>Bacillati</taxon>
        <taxon>Actinomycetota</taxon>
        <taxon>Actinomycetes</taxon>
        <taxon>Streptosporangiales</taxon>
        <taxon>Thermomonosporaceae</taxon>
        <taxon>Actinomadura</taxon>
    </lineage>
</organism>
<evidence type="ECO:0000256" key="2">
    <source>
        <dbReference type="SAM" id="SignalP"/>
    </source>
</evidence>
<gene>
    <name evidence="3" type="ORF">AGRA3207_006170</name>
</gene>
<feature type="transmembrane region" description="Helical" evidence="1">
    <location>
        <begin position="44"/>
        <end position="67"/>
    </location>
</feature>
<dbReference type="RefSeq" id="WP_231330677.1">
    <property type="nucleotide sequence ID" value="NZ_CP059572.1"/>
</dbReference>